<keyword evidence="5" id="KW-0749">Sporulation</keyword>
<keyword evidence="4" id="KW-0378">Hydrolase</keyword>
<evidence type="ECO:0000256" key="5">
    <source>
        <dbReference type="ARBA" id="ARBA00022969"/>
    </source>
</evidence>
<keyword evidence="10" id="KW-1185">Reference proteome</keyword>
<dbReference type="InterPro" id="IPR036505">
    <property type="entry name" value="Amidase/PGRP_sf"/>
</dbReference>
<comment type="caution">
    <text evidence="9">The sequence shown here is derived from an EMBL/GenBank/DDBJ whole genome shotgun (WGS) entry which is preliminary data.</text>
</comment>
<evidence type="ECO:0000313" key="10">
    <source>
        <dbReference type="Proteomes" id="UP000430692"/>
    </source>
</evidence>
<sequence length="231" mass="26233">MEIKQKLIPASLKDTRPGIAMKPVYITIHETDNTNKGADAEAHARLQSSGNNRNASWHYTVDEHEIWQSIPDDEVAWHAGDGSNGTGNRKSLAIEICVNQDGDFEKAKTNAAWLARYLMDKHKIAIENVVQHHKWSGKNCPRNLRNNGWNAFINQIKSVGSVDDLVENMYDLSYFKDYQLIGIRSSRHPSEINEKVAWAMEANANCVLLLKRGFDLRLLQKMLNDMYPPTS</sequence>
<feature type="domain" description="N-acetylmuramoyl-L-alanine amidase" evidence="8">
    <location>
        <begin position="11"/>
        <end position="156"/>
    </location>
</feature>
<dbReference type="CDD" id="cd06583">
    <property type="entry name" value="PGRP"/>
    <property type="match status" value="1"/>
</dbReference>
<dbReference type="SMART" id="SM00644">
    <property type="entry name" value="Ami_2"/>
    <property type="match status" value="1"/>
</dbReference>
<proteinExistence type="inferred from homology"/>
<dbReference type="PANTHER" id="PTHR30417:SF11">
    <property type="entry name" value="N-ACETYLMURAMOYL-L-ALANINE AMIDASE XLYA"/>
    <property type="match status" value="1"/>
</dbReference>
<evidence type="ECO:0000259" key="8">
    <source>
        <dbReference type="SMART" id="SM00644"/>
    </source>
</evidence>
<dbReference type="Pfam" id="PF01510">
    <property type="entry name" value="Amidase_2"/>
    <property type="match status" value="1"/>
</dbReference>
<dbReference type="GO" id="GO:0008745">
    <property type="term" value="F:N-acetylmuramoyl-L-alanine amidase activity"/>
    <property type="evidence" value="ECO:0007669"/>
    <property type="project" value="UniProtKB-EC"/>
</dbReference>
<evidence type="ECO:0000256" key="1">
    <source>
        <dbReference type="ARBA" id="ARBA00001561"/>
    </source>
</evidence>
<evidence type="ECO:0000256" key="7">
    <source>
        <dbReference type="ARBA" id="ARBA00023316"/>
    </source>
</evidence>
<dbReference type="Proteomes" id="UP000430692">
    <property type="component" value="Unassembled WGS sequence"/>
</dbReference>
<protein>
    <recommendedName>
        <fullName evidence="3">N-acetylmuramoyl-L-alanine amidase</fullName>
        <ecNumber evidence="3">3.5.1.28</ecNumber>
    </recommendedName>
</protein>
<organism evidence="9 10">
    <name type="scientific">Shimazuella alba</name>
    <dbReference type="NCBI Taxonomy" id="2690964"/>
    <lineage>
        <taxon>Bacteria</taxon>
        <taxon>Bacillati</taxon>
        <taxon>Bacillota</taxon>
        <taxon>Bacilli</taxon>
        <taxon>Bacillales</taxon>
        <taxon>Thermoactinomycetaceae</taxon>
        <taxon>Shimazuella</taxon>
    </lineage>
</organism>
<keyword evidence="7" id="KW-0961">Cell wall biogenesis/degradation</keyword>
<evidence type="ECO:0000256" key="3">
    <source>
        <dbReference type="ARBA" id="ARBA00011901"/>
    </source>
</evidence>
<dbReference type="GO" id="GO:0071555">
    <property type="term" value="P:cell wall organization"/>
    <property type="evidence" value="ECO:0007669"/>
    <property type="project" value="UniProtKB-KW"/>
</dbReference>
<dbReference type="GO" id="GO:0009254">
    <property type="term" value="P:peptidoglycan turnover"/>
    <property type="evidence" value="ECO:0007669"/>
    <property type="project" value="TreeGrafter"/>
</dbReference>
<dbReference type="EC" id="3.5.1.28" evidence="3"/>
<dbReference type="EMBL" id="WUUL01000003">
    <property type="protein sequence ID" value="MXQ53129.1"/>
    <property type="molecule type" value="Genomic_DNA"/>
</dbReference>
<dbReference type="PANTHER" id="PTHR30417">
    <property type="entry name" value="N-ACETYLMURAMOYL-L-ALANINE AMIDASE AMID"/>
    <property type="match status" value="1"/>
</dbReference>
<dbReference type="Gene3D" id="3.40.80.10">
    <property type="entry name" value="Peptidoglycan recognition protein-like"/>
    <property type="match status" value="1"/>
</dbReference>
<dbReference type="GO" id="GO:0009253">
    <property type="term" value="P:peptidoglycan catabolic process"/>
    <property type="evidence" value="ECO:0007669"/>
    <property type="project" value="InterPro"/>
</dbReference>
<evidence type="ECO:0000256" key="6">
    <source>
        <dbReference type="ARBA" id="ARBA00023287"/>
    </source>
</evidence>
<comment type="catalytic activity">
    <reaction evidence="1">
        <text>Hydrolyzes the link between N-acetylmuramoyl residues and L-amino acid residues in certain cell-wall glycopeptides.</text>
        <dbReference type="EC" id="3.5.1.28"/>
    </reaction>
</comment>
<gene>
    <name evidence="9" type="ORF">GSM42_05155</name>
</gene>
<dbReference type="GO" id="GO:0030420">
    <property type="term" value="P:establishment of competence for transformation"/>
    <property type="evidence" value="ECO:0007669"/>
    <property type="project" value="UniProtKB-KW"/>
</dbReference>
<name>A0A6I4VNC3_9BACL</name>
<dbReference type="InterPro" id="IPR002502">
    <property type="entry name" value="Amidase_domain"/>
</dbReference>
<comment type="similarity">
    <text evidence="2">Belongs to the N-acetylmuramoyl-L-alanine amidase 2 family.</text>
</comment>
<accession>A0A6I4VNC3</accession>
<dbReference type="SUPFAM" id="SSF55846">
    <property type="entry name" value="N-acetylmuramoyl-L-alanine amidase-like"/>
    <property type="match status" value="1"/>
</dbReference>
<keyword evidence="6" id="KW-0178">Competence</keyword>
<evidence type="ECO:0000313" key="9">
    <source>
        <dbReference type="EMBL" id="MXQ53129.1"/>
    </source>
</evidence>
<reference evidence="9 10" key="1">
    <citation type="submission" date="2019-12" db="EMBL/GenBank/DDBJ databases">
        <title>Whole-genome analyses of novel actinobacteria.</title>
        <authorList>
            <person name="Sahin N."/>
            <person name="Saygin H."/>
        </authorList>
    </citation>
    <scope>NUCLEOTIDE SEQUENCE [LARGE SCALE GENOMIC DNA]</scope>
    <source>
        <strain evidence="9 10">KC615</strain>
    </source>
</reference>
<evidence type="ECO:0000256" key="2">
    <source>
        <dbReference type="ARBA" id="ARBA00007553"/>
    </source>
</evidence>
<dbReference type="AlphaFoldDB" id="A0A6I4VNC3"/>
<dbReference type="InterPro" id="IPR051206">
    <property type="entry name" value="NAMLAA_amidase_2"/>
</dbReference>
<evidence type="ECO:0000256" key="4">
    <source>
        <dbReference type="ARBA" id="ARBA00022801"/>
    </source>
</evidence>
<dbReference type="GO" id="GO:0030435">
    <property type="term" value="P:sporulation resulting in formation of a cellular spore"/>
    <property type="evidence" value="ECO:0007669"/>
    <property type="project" value="UniProtKB-KW"/>
</dbReference>
<dbReference type="RefSeq" id="WP_160800495.1">
    <property type="nucleotide sequence ID" value="NZ_WUUL01000003.1"/>
</dbReference>